<keyword evidence="2" id="KW-0808">Transferase</keyword>
<dbReference type="InterPro" id="IPR014729">
    <property type="entry name" value="Rossmann-like_a/b/a_fold"/>
</dbReference>
<keyword evidence="2" id="KW-0548">Nucleotidyltransferase</keyword>
<accession>A0A3A3A2F2</accession>
<keyword evidence="3" id="KW-1185">Reference proteome</keyword>
<dbReference type="GO" id="GO:0004140">
    <property type="term" value="F:dephospho-CoA kinase activity"/>
    <property type="evidence" value="ECO:0007669"/>
    <property type="project" value="TreeGrafter"/>
</dbReference>
<dbReference type="GO" id="GO:0015937">
    <property type="term" value="P:coenzyme A biosynthetic process"/>
    <property type="evidence" value="ECO:0007669"/>
    <property type="project" value="TreeGrafter"/>
</dbReference>
<name>A0A3A3A2F2_9EURO</name>
<dbReference type="AlphaFoldDB" id="A0A3A3A2F2"/>
<comment type="caution">
    <text evidence="2">The sequence shown here is derived from an EMBL/GenBank/DDBJ whole genome shotgun (WGS) entry which is preliminary data.</text>
</comment>
<dbReference type="SUPFAM" id="SSF52374">
    <property type="entry name" value="Nucleotidylyl transferase"/>
    <property type="match status" value="1"/>
</dbReference>
<evidence type="ECO:0000313" key="2">
    <source>
        <dbReference type="EMBL" id="RJE24215.1"/>
    </source>
</evidence>
<dbReference type="PANTHER" id="PTHR10695">
    <property type="entry name" value="DEPHOSPHO-COA KINASE-RELATED"/>
    <property type="match status" value="1"/>
</dbReference>
<gene>
    <name evidence="2" type="ORF">PHISCL_03425</name>
</gene>
<reference evidence="3" key="1">
    <citation type="submission" date="2017-02" db="EMBL/GenBank/DDBJ databases">
        <authorList>
            <person name="Tafer H."/>
            <person name="Lopandic K."/>
        </authorList>
    </citation>
    <scope>NUCLEOTIDE SEQUENCE [LARGE SCALE GENOMIC DNA]</scope>
    <source>
        <strain evidence="3">CBS 366.77</strain>
    </source>
</reference>
<evidence type="ECO:0000313" key="3">
    <source>
        <dbReference type="Proteomes" id="UP000266188"/>
    </source>
</evidence>
<protein>
    <submittedName>
        <fullName evidence="2">Pantetheine-phosphate adenylyltransferase family protein</fullName>
    </submittedName>
</protein>
<sequence>MDSDPISRPKALLLLPPPPSPSFDEFQQAYGAALSTVCSKLSQTLAGANSKALLHIAVSIPDALSFSFQNRARVFPYLQHFLATLYKLIGIISAEENIELDVTGGLDTRVFFLDYDPVESFSQPIRTSQYGPIVDLKSLANCGRDWDCVYYLENKTGRHLATSFSSHSSATMHPVPAGADWNRSELSHRPDHMQPSEPHYSVAVGGTFDHFHLGHKLLLTATALTLEPVSDTDSDTERVITIGVTVDELLANKKYAEYLETWNERCNSVESFLIDIIDFVPLENDAPRIQRVSQPGPNGEYILMKLKSDLSLKLVQLSDPFGPTITEESISALIVSKETSKGGAAVNAEREKKGFKDLDVFEVDLIHSGNVSSVDVEKTFESKISSTEIRRRQADLAKR</sequence>
<dbReference type="PANTHER" id="PTHR10695:SF46">
    <property type="entry name" value="BIFUNCTIONAL COENZYME A SYNTHASE-RELATED"/>
    <property type="match status" value="1"/>
</dbReference>
<dbReference type="GO" id="GO:0016779">
    <property type="term" value="F:nucleotidyltransferase activity"/>
    <property type="evidence" value="ECO:0007669"/>
    <property type="project" value="UniProtKB-KW"/>
</dbReference>
<evidence type="ECO:0000259" key="1">
    <source>
        <dbReference type="Pfam" id="PF01467"/>
    </source>
</evidence>
<dbReference type="STRING" id="2070753.A0A3A3A2F2"/>
<proteinExistence type="predicted"/>
<dbReference type="InterPro" id="IPR004821">
    <property type="entry name" value="Cyt_trans-like"/>
</dbReference>
<organism evidence="2 3">
    <name type="scientific">Aspergillus sclerotialis</name>
    <dbReference type="NCBI Taxonomy" id="2070753"/>
    <lineage>
        <taxon>Eukaryota</taxon>
        <taxon>Fungi</taxon>
        <taxon>Dikarya</taxon>
        <taxon>Ascomycota</taxon>
        <taxon>Pezizomycotina</taxon>
        <taxon>Eurotiomycetes</taxon>
        <taxon>Eurotiomycetidae</taxon>
        <taxon>Eurotiales</taxon>
        <taxon>Aspergillaceae</taxon>
        <taxon>Aspergillus</taxon>
        <taxon>Aspergillus subgen. Polypaecilum</taxon>
    </lineage>
</organism>
<dbReference type="Proteomes" id="UP000266188">
    <property type="component" value="Unassembled WGS sequence"/>
</dbReference>
<dbReference type="Gene3D" id="3.40.50.620">
    <property type="entry name" value="HUPs"/>
    <property type="match status" value="1"/>
</dbReference>
<dbReference type="Pfam" id="PF01467">
    <property type="entry name" value="CTP_transf_like"/>
    <property type="match status" value="1"/>
</dbReference>
<dbReference type="EMBL" id="MVGC01000089">
    <property type="protein sequence ID" value="RJE24215.1"/>
    <property type="molecule type" value="Genomic_DNA"/>
</dbReference>
<dbReference type="OrthoDB" id="330671at2759"/>
<feature type="domain" description="Cytidyltransferase-like" evidence="1">
    <location>
        <begin position="204"/>
        <end position="392"/>
    </location>
</feature>